<dbReference type="Pfam" id="PF14111">
    <property type="entry name" value="DUF4283"/>
    <property type="match status" value="1"/>
</dbReference>
<dbReference type="PANTHER" id="PTHR34427">
    <property type="entry name" value="DUF4283 DOMAIN PROTEIN"/>
    <property type="match status" value="1"/>
</dbReference>
<sequence length="282" mass="32365">MSFSLVGINLSNSRIHGIHIRGRRFTSKVLDPHNLRWVCEILVQASKGSGQLYRRWGRKQKHNLYKVYQKFNVYGRFVCIEVWHGSSKAAVIIPEMSYNSGCTDFATKIIRFLGKINKLGPPPIPSPLTKSYRAAASIVSWPEISQPASICGVNDNHPLHRSLVGTFNDLELIQKWFISRWKVTACFKATPLDHNKFLFEFPSRQEAIRLKAGEWFWNGRHLTLSWWSKNINSQAGEPLENIWLKVFGIPLNAWTIDTFEHIGDRCGGFIGVEDTKNRSHFL</sequence>
<gene>
    <name evidence="2" type="ORF">H5410_057821</name>
</gene>
<dbReference type="AlphaFoldDB" id="A0A9J5WR39"/>
<evidence type="ECO:0000313" key="2">
    <source>
        <dbReference type="EMBL" id="KAG5577687.1"/>
    </source>
</evidence>
<protein>
    <recommendedName>
        <fullName evidence="1">DUF4283 domain-containing protein</fullName>
    </recommendedName>
</protein>
<reference evidence="2 3" key="1">
    <citation type="submission" date="2020-09" db="EMBL/GenBank/DDBJ databases">
        <title>De no assembly of potato wild relative species, Solanum commersonii.</title>
        <authorList>
            <person name="Cho K."/>
        </authorList>
    </citation>
    <scope>NUCLEOTIDE SEQUENCE [LARGE SCALE GENOMIC DNA]</scope>
    <source>
        <strain evidence="2">LZ3.2</strain>
        <tissue evidence="2">Leaf</tissue>
    </source>
</reference>
<dbReference type="PANTHER" id="PTHR34427:SF5">
    <property type="entry name" value="DUF4283 DOMAIN-CONTAINING PROTEIN"/>
    <property type="match status" value="1"/>
</dbReference>
<evidence type="ECO:0000259" key="1">
    <source>
        <dbReference type="Pfam" id="PF14111"/>
    </source>
</evidence>
<keyword evidence="3" id="KW-1185">Reference proteome</keyword>
<dbReference type="EMBL" id="JACXVP010000011">
    <property type="protein sequence ID" value="KAG5577687.1"/>
    <property type="molecule type" value="Genomic_DNA"/>
</dbReference>
<organism evidence="2 3">
    <name type="scientific">Solanum commersonii</name>
    <name type="common">Commerson's wild potato</name>
    <name type="synonym">Commerson's nightshade</name>
    <dbReference type="NCBI Taxonomy" id="4109"/>
    <lineage>
        <taxon>Eukaryota</taxon>
        <taxon>Viridiplantae</taxon>
        <taxon>Streptophyta</taxon>
        <taxon>Embryophyta</taxon>
        <taxon>Tracheophyta</taxon>
        <taxon>Spermatophyta</taxon>
        <taxon>Magnoliopsida</taxon>
        <taxon>eudicotyledons</taxon>
        <taxon>Gunneridae</taxon>
        <taxon>Pentapetalae</taxon>
        <taxon>asterids</taxon>
        <taxon>lamiids</taxon>
        <taxon>Solanales</taxon>
        <taxon>Solanaceae</taxon>
        <taxon>Solanoideae</taxon>
        <taxon>Solaneae</taxon>
        <taxon>Solanum</taxon>
    </lineage>
</organism>
<accession>A0A9J5WR39</accession>
<proteinExistence type="predicted"/>
<evidence type="ECO:0000313" key="3">
    <source>
        <dbReference type="Proteomes" id="UP000824120"/>
    </source>
</evidence>
<name>A0A9J5WR39_SOLCO</name>
<dbReference type="Proteomes" id="UP000824120">
    <property type="component" value="Chromosome 11"/>
</dbReference>
<dbReference type="InterPro" id="IPR025558">
    <property type="entry name" value="DUF4283"/>
</dbReference>
<comment type="caution">
    <text evidence="2">The sequence shown here is derived from an EMBL/GenBank/DDBJ whole genome shotgun (WGS) entry which is preliminary data.</text>
</comment>
<dbReference type="OrthoDB" id="1305046at2759"/>
<feature type="domain" description="DUF4283" evidence="1">
    <location>
        <begin position="165"/>
        <end position="232"/>
    </location>
</feature>